<protein>
    <submittedName>
        <fullName evidence="1">Uncharacterized protein</fullName>
    </submittedName>
</protein>
<reference evidence="2" key="2">
    <citation type="journal article" date="2021" name="G3 (Bethesda)">
        <title>Genome and transcriptome analysis of the beet armyworm Spodoptera exigua reveals targets for pest control. .</title>
        <authorList>
            <person name="Simon S."/>
            <person name="Breeschoten T."/>
            <person name="Jansen H.J."/>
            <person name="Dirks R.P."/>
            <person name="Schranz M.E."/>
            <person name="Ros V.I.D."/>
        </authorList>
    </citation>
    <scope>NUCLEOTIDE SEQUENCE</scope>
    <source>
        <strain evidence="2">TB_SE_WUR_2020</strain>
    </source>
</reference>
<proteinExistence type="predicted"/>
<accession>A0A835GNH5</accession>
<evidence type="ECO:0000313" key="3">
    <source>
        <dbReference type="Proteomes" id="UP000648187"/>
    </source>
</evidence>
<dbReference type="Proteomes" id="UP000814243">
    <property type="component" value="Unassembled WGS sequence"/>
</dbReference>
<reference evidence="1" key="1">
    <citation type="submission" date="2020-08" db="EMBL/GenBank/DDBJ databases">
        <title>Spodoptera exigua strain:BAW_Kor-Di-RS1 Genome sequencing and assembly.</title>
        <authorList>
            <person name="Kim J."/>
            <person name="Nam H.Y."/>
            <person name="Kwon M."/>
            <person name="Choi J.H."/>
            <person name="Cho S.R."/>
            <person name="Kim G.-H."/>
        </authorList>
    </citation>
    <scope>NUCLEOTIDE SEQUENCE</scope>
    <source>
        <strain evidence="1">BAW_Kor-Di-RS1</strain>
        <tissue evidence="1">Whole-body</tissue>
    </source>
</reference>
<feature type="non-terminal residue" evidence="1">
    <location>
        <position position="1"/>
    </location>
</feature>
<gene>
    <name evidence="2" type="ORF">HF086_003206</name>
    <name evidence="1" type="ORF">HW555_003659</name>
</gene>
<sequence>AQTTVKATVKTTIDMKEELRKERYRFKYNPHKGYEPYWVGGDYVLTTTTPKPGTTVTEAPRVCLYDCNFVYQKIKAVCAIWVHELPDKRGYPGSGNPAYSITKAYKTYTYCGFLAEQCKQKPFDSERIMFVHLGKCITEEKLAKPLWESKNAVSRMQWYLTSFDLQEDPFKTTPTSTMATTKVIQ</sequence>
<dbReference type="EMBL" id="JACEFF010000549">
    <property type="protein sequence ID" value="KAH9635452.1"/>
    <property type="molecule type" value="Genomic_DNA"/>
</dbReference>
<evidence type="ECO:0000313" key="2">
    <source>
        <dbReference type="EMBL" id="KAH9635452.1"/>
    </source>
</evidence>
<name>A0A835GNH5_SPOEX</name>
<evidence type="ECO:0000313" key="1">
    <source>
        <dbReference type="EMBL" id="KAF9419947.1"/>
    </source>
</evidence>
<dbReference type="EMBL" id="JACKWZ010000037">
    <property type="protein sequence ID" value="KAF9419947.1"/>
    <property type="molecule type" value="Genomic_DNA"/>
</dbReference>
<organism evidence="1 3">
    <name type="scientific">Spodoptera exigua</name>
    <name type="common">Beet armyworm</name>
    <name type="synonym">Noctua fulgens</name>
    <dbReference type="NCBI Taxonomy" id="7107"/>
    <lineage>
        <taxon>Eukaryota</taxon>
        <taxon>Metazoa</taxon>
        <taxon>Ecdysozoa</taxon>
        <taxon>Arthropoda</taxon>
        <taxon>Hexapoda</taxon>
        <taxon>Insecta</taxon>
        <taxon>Pterygota</taxon>
        <taxon>Neoptera</taxon>
        <taxon>Endopterygota</taxon>
        <taxon>Lepidoptera</taxon>
        <taxon>Glossata</taxon>
        <taxon>Ditrysia</taxon>
        <taxon>Noctuoidea</taxon>
        <taxon>Noctuidae</taxon>
        <taxon>Amphipyrinae</taxon>
        <taxon>Spodoptera</taxon>
    </lineage>
</organism>
<dbReference type="AlphaFoldDB" id="A0A835GNH5"/>
<comment type="caution">
    <text evidence="1">The sequence shown here is derived from an EMBL/GenBank/DDBJ whole genome shotgun (WGS) entry which is preliminary data.</text>
</comment>
<dbReference type="Proteomes" id="UP000648187">
    <property type="component" value="Unassembled WGS sequence"/>
</dbReference>
<keyword evidence="3" id="KW-1185">Reference proteome</keyword>